<evidence type="ECO:0000256" key="6">
    <source>
        <dbReference type="ARBA" id="ARBA00030945"/>
    </source>
</evidence>
<keyword evidence="4" id="KW-0346">Stress response</keyword>
<dbReference type="Proteomes" id="UP000070160">
    <property type="component" value="Unassembled WGS sequence"/>
</dbReference>
<evidence type="ECO:0000256" key="4">
    <source>
        <dbReference type="ARBA" id="ARBA00023016"/>
    </source>
</evidence>
<accession>A0A134CDA0</accession>
<proteinExistence type="inferred from homology"/>
<evidence type="ECO:0000256" key="2">
    <source>
        <dbReference type="ARBA" id="ARBA00014415"/>
    </source>
</evidence>
<evidence type="ECO:0000313" key="9">
    <source>
        <dbReference type="Proteomes" id="UP000070160"/>
    </source>
</evidence>
<dbReference type="InterPro" id="IPR043129">
    <property type="entry name" value="ATPase_NBD"/>
</dbReference>
<comment type="similarity">
    <text evidence="1">Belongs to the heat shock protein 70 family.</text>
</comment>
<sequence>MRYDMIIEHELLQLFAELINTGKVAPAEPPFHIGVDLGTSNIVMAIVDQYNHPVAGMTMPSTVVKDGIVVDYMGAVNILRKMKCALEERIGVEINEASTAIPPGILPGNERCIVNCVESADMEVIQVVDEPTAAASVLDITEGAVVDIGGGTTGISVLEKGQVVHTADEATGGTHMTLVLAGYHHVSFSEAEQLKKDETNKDTILSLIRPVIEKMAMITAQSIEGYVVQKLYLVGGACSFTGFEHIFERILHIPTYKTNHSLFVTPLGIAMQQKIGG</sequence>
<comment type="caution">
    <text evidence="8">The sequence shown here is derived from an EMBL/GenBank/DDBJ whole genome shotgun (WGS) entry which is preliminary data.</text>
</comment>
<evidence type="ECO:0000256" key="5">
    <source>
        <dbReference type="ARBA" id="ARBA00030019"/>
    </source>
</evidence>
<dbReference type="InterPro" id="IPR018181">
    <property type="entry name" value="Heat_shock_70_CS"/>
</dbReference>
<dbReference type="STRING" id="1588748.HMPREF3182_01477"/>
<evidence type="ECO:0000256" key="1">
    <source>
        <dbReference type="ARBA" id="ARBA00007381"/>
    </source>
</evidence>
<dbReference type="InterPro" id="IPR013366">
    <property type="entry name" value="EutJ"/>
</dbReference>
<dbReference type="NCBIfam" id="NF011660">
    <property type="entry name" value="PRK15080.1"/>
    <property type="match status" value="1"/>
</dbReference>
<dbReference type="InterPro" id="IPR050696">
    <property type="entry name" value="FtsA/MreB"/>
</dbReference>
<dbReference type="CDD" id="cd24047">
    <property type="entry name" value="ASKHA_NBD_EutJ"/>
    <property type="match status" value="1"/>
</dbReference>
<evidence type="ECO:0000256" key="7">
    <source>
        <dbReference type="ARBA" id="ARBA00033103"/>
    </source>
</evidence>
<dbReference type="PATRIC" id="fig|1588748.3.peg.1429"/>
<evidence type="ECO:0000256" key="3">
    <source>
        <dbReference type="ARBA" id="ARBA00017249"/>
    </source>
</evidence>
<dbReference type="AlphaFoldDB" id="A0A134CDA0"/>
<dbReference type="PROSITE" id="PS00329">
    <property type="entry name" value="HSP70_2"/>
    <property type="match status" value="1"/>
</dbReference>
<dbReference type="PANTHER" id="PTHR32432:SF3">
    <property type="entry name" value="ETHANOLAMINE UTILIZATION PROTEIN EUTJ"/>
    <property type="match status" value="1"/>
</dbReference>
<dbReference type="Gene3D" id="3.30.420.40">
    <property type="match status" value="2"/>
</dbReference>
<dbReference type="NCBIfam" id="TIGR02529">
    <property type="entry name" value="EutJ"/>
    <property type="match status" value="1"/>
</dbReference>
<keyword evidence="9" id="KW-1185">Reference proteome</keyword>
<dbReference type="Pfam" id="PF14450">
    <property type="entry name" value="FtsA"/>
    <property type="match status" value="1"/>
</dbReference>
<gene>
    <name evidence="8" type="ORF">HMPREF3182_01477</name>
</gene>
<organism evidence="8 9">
    <name type="scientific">Megasphaera hutchinsoni</name>
    <dbReference type="NCBI Taxonomy" id="1588748"/>
    <lineage>
        <taxon>Bacteria</taxon>
        <taxon>Bacillati</taxon>
        <taxon>Bacillota</taxon>
        <taxon>Negativicutes</taxon>
        <taxon>Veillonellales</taxon>
        <taxon>Veillonellaceae</taxon>
        <taxon>Megasphaera</taxon>
    </lineage>
</organism>
<reference evidence="9" key="1">
    <citation type="submission" date="2016-01" db="EMBL/GenBank/DDBJ databases">
        <authorList>
            <person name="Mitreva M."/>
            <person name="Pepin K.H."/>
            <person name="Mihindukulasuriya K.A."/>
            <person name="Fulton R."/>
            <person name="Fronick C."/>
            <person name="O'Laughlin M."/>
            <person name="Miner T."/>
            <person name="Herter B."/>
            <person name="Rosa B.A."/>
            <person name="Cordes M."/>
            <person name="Tomlinson C."/>
            <person name="Wollam A."/>
            <person name="Palsikar V.B."/>
            <person name="Mardis E.R."/>
            <person name="Wilson R.K."/>
        </authorList>
    </citation>
    <scope>NUCLEOTIDE SEQUENCE [LARGE SCALE GENOMIC DNA]</scope>
    <source>
        <strain evidence="9">KA00182</strain>
    </source>
</reference>
<name>A0A134CDA0_9FIRM</name>
<protein>
    <recommendedName>
        <fullName evidence="2">Chaperone protein DnaK</fullName>
    </recommendedName>
    <alternativeName>
        <fullName evidence="3">Chaperone protein dnaK</fullName>
    </alternativeName>
    <alternativeName>
        <fullName evidence="7">HSP70</fullName>
    </alternativeName>
    <alternativeName>
        <fullName evidence="6">Heat shock 70 kDa protein</fullName>
    </alternativeName>
    <alternativeName>
        <fullName evidence="5">Heat shock protein 70</fullName>
    </alternativeName>
</protein>
<dbReference type="SUPFAM" id="SSF53067">
    <property type="entry name" value="Actin-like ATPase domain"/>
    <property type="match status" value="2"/>
</dbReference>
<dbReference type="PANTHER" id="PTHR32432">
    <property type="entry name" value="CELL DIVISION PROTEIN FTSA-RELATED"/>
    <property type="match status" value="1"/>
</dbReference>
<evidence type="ECO:0000313" key="8">
    <source>
        <dbReference type="EMBL" id="KXB90163.1"/>
    </source>
</evidence>
<dbReference type="EMBL" id="LSDT01000050">
    <property type="protein sequence ID" value="KXB90163.1"/>
    <property type="molecule type" value="Genomic_DNA"/>
</dbReference>